<gene>
    <name evidence="2" type="ORF">S06H3_43683</name>
</gene>
<comment type="caution">
    <text evidence="2">The sequence shown here is derived from an EMBL/GenBank/DDBJ whole genome shotgun (WGS) entry which is preliminary data.</text>
</comment>
<dbReference type="EMBL" id="BARV01027112">
    <property type="protein sequence ID" value="GAI33892.1"/>
    <property type="molecule type" value="Genomic_DNA"/>
</dbReference>
<protein>
    <submittedName>
        <fullName evidence="2">Uncharacterized protein</fullName>
    </submittedName>
</protein>
<dbReference type="AlphaFoldDB" id="X1MQF2"/>
<sequence>QMLALTPDAVPMLYNLAKALERENRTDNTDKHHRIRESERFRKNVI</sequence>
<accession>X1MQF2</accession>
<feature type="non-terminal residue" evidence="2">
    <location>
        <position position="1"/>
    </location>
</feature>
<reference evidence="2" key="1">
    <citation type="journal article" date="2014" name="Front. Microbiol.">
        <title>High frequency of phylogenetically diverse reductive dehalogenase-homologous genes in deep subseafloor sedimentary metagenomes.</title>
        <authorList>
            <person name="Kawai M."/>
            <person name="Futagami T."/>
            <person name="Toyoda A."/>
            <person name="Takaki Y."/>
            <person name="Nishi S."/>
            <person name="Hori S."/>
            <person name="Arai W."/>
            <person name="Tsubouchi T."/>
            <person name="Morono Y."/>
            <person name="Uchiyama I."/>
            <person name="Ito T."/>
            <person name="Fujiyama A."/>
            <person name="Inagaki F."/>
            <person name="Takami H."/>
        </authorList>
    </citation>
    <scope>NUCLEOTIDE SEQUENCE</scope>
    <source>
        <strain evidence="2">Expedition CK06-06</strain>
    </source>
</reference>
<proteinExistence type="predicted"/>
<evidence type="ECO:0000256" key="1">
    <source>
        <dbReference type="SAM" id="MobiDB-lite"/>
    </source>
</evidence>
<feature type="region of interest" description="Disordered" evidence="1">
    <location>
        <begin position="24"/>
        <end position="46"/>
    </location>
</feature>
<name>X1MQF2_9ZZZZ</name>
<organism evidence="2">
    <name type="scientific">marine sediment metagenome</name>
    <dbReference type="NCBI Taxonomy" id="412755"/>
    <lineage>
        <taxon>unclassified sequences</taxon>
        <taxon>metagenomes</taxon>
        <taxon>ecological metagenomes</taxon>
    </lineage>
</organism>
<evidence type="ECO:0000313" key="2">
    <source>
        <dbReference type="EMBL" id="GAI33892.1"/>
    </source>
</evidence>